<dbReference type="GO" id="GO:0003676">
    <property type="term" value="F:nucleic acid binding"/>
    <property type="evidence" value="ECO:0007669"/>
    <property type="project" value="InterPro"/>
</dbReference>
<sequence>MLTEQMKLPEPLQRSLDLAGLPEHTLFFDIETTGLDHRRSHLYLLGLLQRLEDGWQLFQYFAERPSQEEELLRSFSRHCRPETCLVHFNGDTFDIPYLRSKYKFYQMKQPWPRQEGIDLYKKVRPFRDLLGLSHCRQRDCEELCGFHREDPFSGGELIALYREFLQTADLGLYQTLLLHNREDVSGMARILPLLTLERLRQGQGKLHSLSLPSREDPWLSLHLKLPGSLPISLDLSLSPAEGHFRGQEGLIRVPLYEGVLKYFYENYRDYYYLPLEDTAIHKSVGAYVDSRYRRQAKARDCYQKKEGLYLPQFSDFRAPGFRLEYGDALSYFAYLPQEWETGSEMPAAYARHLLLSLWEQ</sequence>
<evidence type="ECO:0000313" key="3">
    <source>
        <dbReference type="Proteomes" id="UP000886841"/>
    </source>
</evidence>
<accession>A0A9D1ELU6</accession>
<dbReference type="Gene3D" id="3.30.420.10">
    <property type="entry name" value="Ribonuclease H-like superfamily/Ribonuclease H"/>
    <property type="match status" value="1"/>
</dbReference>
<protein>
    <submittedName>
        <fullName evidence="2">Ribonuclease H-like domain-containing protein</fullName>
    </submittedName>
</protein>
<proteinExistence type="predicted"/>
<comment type="caution">
    <text evidence="2">The sequence shown here is derived from an EMBL/GenBank/DDBJ whole genome shotgun (WGS) entry which is preliminary data.</text>
</comment>
<dbReference type="InterPro" id="IPR036397">
    <property type="entry name" value="RNaseH_sf"/>
</dbReference>
<evidence type="ECO:0000259" key="1">
    <source>
        <dbReference type="Pfam" id="PF13482"/>
    </source>
</evidence>
<reference evidence="2" key="1">
    <citation type="submission" date="2020-10" db="EMBL/GenBank/DDBJ databases">
        <authorList>
            <person name="Gilroy R."/>
        </authorList>
    </citation>
    <scope>NUCLEOTIDE SEQUENCE</scope>
    <source>
        <strain evidence="2">ChiSxjej1B13-7041</strain>
    </source>
</reference>
<organism evidence="2 3">
    <name type="scientific">Candidatus Egerieimonas intestinavium</name>
    <dbReference type="NCBI Taxonomy" id="2840777"/>
    <lineage>
        <taxon>Bacteria</taxon>
        <taxon>Bacillati</taxon>
        <taxon>Bacillota</taxon>
        <taxon>Clostridia</taxon>
        <taxon>Lachnospirales</taxon>
        <taxon>Lachnospiraceae</taxon>
        <taxon>Lachnospiraceae incertae sedis</taxon>
        <taxon>Candidatus Egerieimonas</taxon>
    </lineage>
</organism>
<dbReference type="PANTHER" id="PTHR38462:SF1">
    <property type="entry name" value="YPRB RIBONUCLEASE H-LIKE DOMAIN-CONTAINING PROTEIN"/>
    <property type="match status" value="1"/>
</dbReference>
<dbReference type="InterPro" id="IPR038720">
    <property type="entry name" value="YprB_RNase_H-like_dom"/>
</dbReference>
<dbReference type="PANTHER" id="PTHR38462">
    <property type="entry name" value="EXONUCLEASE-LIKE PROTEIN"/>
    <property type="match status" value="1"/>
</dbReference>
<dbReference type="AlphaFoldDB" id="A0A9D1ELU6"/>
<feature type="domain" description="YprB ribonuclease H-like" evidence="1">
    <location>
        <begin position="26"/>
        <end position="191"/>
    </location>
</feature>
<evidence type="ECO:0000313" key="2">
    <source>
        <dbReference type="EMBL" id="HIR94042.1"/>
    </source>
</evidence>
<name>A0A9D1ELU6_9FIRM</name>
<dbReference type="SUPFAM" id="SSF53098">
    <property type="entry name" value="Ribonuclease H-like"/>
    <property type="match status" value="1"/>
</dbReference>
<dbReference type="EMBL" id="DVHU01000104">
    <property type="protein sequence ID" value="HIR94042.1"/>
    <property type="molecule type" value="Genomic_DNA"/>
</dbReference>
<dbReference type="Pfam" id="PF13482">
    <property type="entry name" value="RNase_H_2"/>
    <property type="match status" value="1"/>
</dbReference>
<gene>
    <name evidence="2" type="ORF">IAB98_11555</name>
</gene>
<dbReference type="Proteomes" id="UP000886841">
    <property type="component" value="Unassembled WGS sequence"/>
</dbReference>
<reference evidence="2" key="2">
    <citation type="journal article" date="2021" name="PeerJ">
        <title>Extensive microbial diversity within the chicken gut microbiome revealed by metagenomics and culture.</title>
        <authorList>
            <person name="Gilroy R."/>
            <person name="Ravi A."/>
            <person name="Getino M."/>
            <person name="Pursley I."/>
            <person name="Horton D.L."/>
            <person name="Alikhan N.F."/>
            <person name="Baker D."/>
            <person name="Gharbi K."/>
            <person name="Hall N."/>
            <person name="Watson M."/>
            <person name="Adriaenssens E.M."/>
            <person name="Foster-Nyarko E."/>
            <person name="Jarju S."/>
            <person name="Secka A."/>
            <person name="Antonio M."/>
            <person name="Oren A."/>
            <person name="Chaudhuri R.R."/>
            <person name="La Ragione R."/>
            <person name="Hildebrand F."/>
            <person name="Pallen M.J."/>
        </authorList>
    </citation>
    <scope>NUCLEOTIDE SEQUENCE</scope>
    <source>
        <strain evidence="2">ChiSxjej1B13-7041</strain>
    </source>
</reference>
<dbReference type="InterPro" id="IPR012337">
    <property type="entry name" value="RNaseH-like_sf"/>
</dbReference>